<dbReference type="PANTHER" id="PTHR30451">
    <property type="entry name" value="OUTER MEMBRANE USHER PROTEIN"/>
    <property type="match status" value="1"/>
</dbReference>
<proteinExistence type="predicted"/>
<dbReference type="Pfam" id="PF15976">
    <property type="entry name" value="CooC_C"/>
    <property type="match status" value="1"/>
</dbReference>
<evidence type="ECO:0000256" key="1">
    <source>
        <dbReference type="ARBA" id="ARBA00022729"/>
    </source>
</evidence>
<name>A0A854A2B1_9PSED</name>
<dbReference type="GO" id="GO:0009279">
    <property type="term" value="C:cell outer membrane"/>
    <property type="evidence" value="ECO:0007669"/>
    <property type="project" value="TreeGrafter"/>
</dbReference>
<evidence type="ECO:0000259" key="4">
    <source>
        <dbReference type="Pfam" id="PF15976"/>
    </source>
</evidence>
<dbReference type="GO" id="GO:0015473">
    <property type="term" value="F:fimbrial usher porin activity"/>
    <property type="evidence" value="ECO:0007669"/>
    <property type="project" value="InterPro"/>
</dbReference>
<gene>
    <name evidence="6" type="ORF">BOH74_04165</name>
</gene>
<evidence type="ECO:0000256" key="3">
    <source>
        <dbReference type="SAM" id="SignalP"/>
    </source>
</evidence>
<evidence type="ECO:0000313" key="7">
    <source>
        <dbReference type="Proteomes" id="UP000185990"/>
    </source>
</evidence>
<dbReference type="Pfam" id="PF16967">
    <property type="entry name" value="TcfC"/>
    <property type="match status" value="1"/>
</dbReference>
<dbReference type="InterPro" id="IPR000015">
    <property type="entry name" value="Fimb_usher"/>
</dbReference>
<feature type="domain" description="Pilus assembly protein E-set like" evidence="5">
    <location>
        <begin position="271"/>
        <end position="336"/>
    </location>
</feature>
<organism evidence="6 7">
    <name type="scientific">Pseudomonas versuta</name>
    <dbReference type="NCBI Taxonomy" id="1788301"/>
    <lineage>
        <taxon>Bacteria</taxon>
        <taxon>Pseudomonadati</taxon>
        <taxon>Pseudomonadota</taxon>
        <taxon>Gammaproteobacteria</taxon>
        <taxon>Pseudomonadales</taxon>
        <taxon>Pseudomonadaceae</taxon>
        <taxon>Pseudomonas</taxon>
    </lineage>
</organism>
<reference evidence="6 7" key="1">
    <citation type="submission" date="2016-11" db="EMBL/GenBank/DDBJ databases">
        <title>Draft genome of Pseudomonas versuta A4R1.12.</title>
        <authorList>
            <person name="See-Too W.-S."/>
        </authorList>
    </citation>
    <scope>NUCLEOTIDE SEQUENCE [LARGE SCALE GENOMIC DNA]</scope>
    <source>
        <strain evidence="6 7">A4R1.12</strain>
    </source>
</reference>
<sequence>MFRMTPLAMALMLALSAHSSLVAGGVSTPRSLLEQAAELPDGFVDHFFDVPLAVRVELDRRLMGEALITLSRDERVLLIDFTDSYGQAVTSAELEQWQAILQDGLPLGACQVKCPAGLQAVHYSLDSSLLSIFTTGAERADVQARSISLPVAGSSGLMWRNQLNLVGGQEQPLSGRYQVQARGSLGKWTQTFNAQLSKSGVDKDPIKHSVYELHSQTELDGNFFRLGYFTPSFIGINRQPRSIGAGPETALGVMVGSSDALEVVGRKPSIYPIFVTANRQATVEIYRNDVLINSQPVSPGLQSIDTSVLPGGIYEVEVRLVEDGQVTSRTEELVYKPNNWSNPDQRLRYNLYAGRESKLLSNWDDKDDGELTAGGAINYLLHPRVVLGLSARQVKESMQFGSSLDWSMTDRAKLYANVSQTDGQGTGLDLQGLYSYSSGTVSASHTRSWLDTRNTYETLADGTRIRQVSTYNGAVSNSSLGVTHRLSPKNSLSARVTHSEGNVEGVGLNLSWMSNGRLFGHDANWQWSVFDRPGSASSDNRRDRGVDVSLSLALGDEGRSVRGSIGTRTARDGGSDRNGSLTYEQRVENSLLTRVSGTLTADTYGSGLSGRADFNNQQVNGDVYVQQSSYNKNISGGLNLDSTFVIGGGKVAMTNQSSTDQAGMIIDVVSDLDEITLRADDMSGMGAVLKPGRNFVPVGAYEAGNVQFDFEGGDSHAATVQPSRARYHLNKGGVAYQQIRVMKTITVLGRLVGADGQPLKGHHVINHASRGVSEADGFFSMEMSEGTPTLEVQRSAEVLCRFKLDLARHEREGDVLMVGDLKCLPETLARVESLSNAAS</sequence>
<dbReference type="InterPro" id="IPR032636">
    <property type="entry name" value="Pilus_assem_E-set-like_dom"/>
</dbReference>
<dbReference type="InterPro" id="IPR031917">
    <property type="entry name" value="Pilus_assem_C"/>
</dbReference>
<dbReference type="AlphaFoldDB" id="A0A854A2B1"/>
<protein>
    <submittedName>
        <fullName evidence="6">Pilus assembly protein PapC</fullName>
    </submittedName>
</protein>
<dbReference type="PANTHER" id="PTHR30451:SF5">
    <property type="entry name" value="SLR0019 PROTEIN"/>
    <property type="match status" value="1"/>
</dbReference>
<evidence type="ECO:0000256" key="2">
    <source>
        <dbReference type="SAM" id="MobiDB-lite"/>
    </source>
</evidence>
<dbReference type="RefSeq" id="WP_073509033.1">
    <property type="nucleotide sequence ID" value="NZ_MPJD01000006.1"/>
</dbReference>
<feature type="chain" id="PRO_5032362809" evidence="3">
    <location>
        <begin position="20"/>
        <end position="839"/>
    </location>
</feature>
<dbReference type="Proteomes" id="UP000185990">
    <property type="component" value="Unassembled WGS sequence"/>
</dbReference>
<feature type="region of interest" description="Disordered" evidence="2">
    <location>
        <begin position="561"/>
        <end position="581"/>
    </location>
</feature>
<dbReference type="GO" id="GO:0009297">
    <property type="term" value="P:pilus assembly"/>
    <property type="evidence" value="ECO:0007669"/>
    <property type="project" value="InterPro"/>
</dbReference>
<accession>A0A854A2B1</accession>
<evidence type="ECO:0000313" key="6">
    <source>
        <dbReference type="EMBL" id="OKA28010.1"/>
    </source>
</evidence>
<feature type="domain" description="Pilus assembly protein C-terminal" evidence="4">
    <location>
        <begin position="729"/>
        <end position="823"/>
    </location>
</feature>
<comment type="caution">
    <text evidence="6">The sequence shown here is derived from an EMBL/GenBank/DDBJ whole genome shotgun (WGS) entry which is preliminary data.</text>
</comment>
<keyword evidence="1 3" id="KW-0732">Signal</keyword>
<evidence type="ECO:0000259" key="5">
    <source>
        <dbReference type="Pfam" id="PF16967"/>
    </source>
</evidence>
<feature type="signal peptide" evidence="3">
    <location>
        <begin position="1"/>
        <end position="19"/>
    </location>
</feature>
<dbReference type="EMBL" id="MPJD01000006">
    <property type="protein sequence ID" value="OKA28010.1"/>
    <property type="molecule type" value="Genomic_DNA"/>
</dbReference>